<dbReference type="EMBL" id="CAJEWN010000060">
    <property type="protein sequence ID" value="CAD2155824.1"/>
    <property type="molecule type" value="Genomic_DNA"/>
</dbReference>
<evidence type="ECO:0000256" key="1">
    <source>
        <dbReference type="SAM" id="Phobius"/>
    </source>
</evidence>
<proteinExistence type="predicted"/>
<keyword evidence="1" id="KW-0812">Transmembrane</keyword>
<evidence type="ECO:0000313" key="2">
    <source>
        <dbReference type="EMBL" id="CAD2155824.1"/>
    </source>
</evidence>
<feature type="transmembrane region" description="Helical" evidence="1">
    <location>
        <begin position="38"/>
        <end position="56"/>
    </location>
</feature>
<reference evidence="2 3" key="1">
    <citation type="submission" date="2020-08" db="EMBL/GenBank/DDBJ databases">
        <authorList>
            <person name="Koutsovoulos G."/>
            <person name="Danchin GJ E."/>
        </authorList>
    </citation>
    <scope>NUCLEOTIDE SEQUENCE [LARGE SCALE GENOMIC DNA]</scope>
</reference>
<gene>
    <name evidence="2" type="ORF">MENT_LOCUS12019</name>
</gene>
<keyword evidence="1" id="KW-1133">Transmembrane helix</keyword>
<organism evidence="2 3">
    <name type="scientific">Meloidogyne enterolobii</name>
    <name type="common">Root-knot nematode worm</name>
    <name type="synonym">Meloidogyne mayaguensis</name>
    <dbReference type="NCBI Taxonomy" id="390850"/>
    <lineage>
        <taxon>Eukaryota</taxon>
        <taxon>Metazoa</taxon>
        <taxon>Ecdysozoa</taxon>
        <taxon>Nematoda</taxon>
        <taxon>Chromadorea</taxon>
        <taxon>Rhabditida</taxon>
        <taxon>Tylenchina</taxon>
        <taxon>Tylenchomorpha</taxon>
        <taxon>Tylenchoidea</taxon>
        <taxon>Meloidogynidae</taxon>
        <taxon>Meloidogyninae</taxon>
        <taxon>Meloidogyne</taxon>
    </lineage>
</organism>
<name>A0A6V7UFD5_MELEN</name>
<dbReference type="AlphaFoldDB" id="A0A6V7UFD5"/>
<evidence type="ECO:0000313" key="3">
    <source>
        <dbReference type="Proteomes" id="UP000580250"/>
    </source>
</evidence>
<comment type="caution">
    <text evidence="2">The sequence shown here is derived from an EMBL/GenBank/DDBJ whole genome shotgun (WGS) entry which is preliminary data.</text>
</comment>
<protein>
    <submittedName>
        <fullName evidence="2">Uncharacterized protein</fullName>
    </submittedName>
</protein>
<dbReference type="Proteomes" id="UP000580250">
    <property type="component" value="Unassembled WGS sequence"/>
</dbReference>
<sequence>MDTLKKLKEKKLLNKNFNRKIFGPNNSPIYYSPPSSPYFSIPQLPIFLYILLLNYIHI</sequence>
<keyword evidence="1" id="KW-0472">Membrane</keyword>
<accession>A0A6V7UFD5</accession>